<dbReference type="PROSITE" id="PS00232">
    <property type="entry name" value="CADHERIN_1"/>
    <property type="match status" value="2"/>
</dbReference>
<dbReference type="InterPro" id="IPR002126">
    <property type="entry name" value="Cadherin-like_dom"/>
</dbReference>
<keyword evidence="4" id="KW-0479">Metal-binding</keyword>
<dbReference type="Pfam" id="PF00028">
    <property type="entry name" value="Cadherin"/>
    <property type="match status" value="3"/>
</dbReference>
<dbReference type="GeneTree" id="ENSGT01030000234624"/>
<keyword evidence="6 12" id="KW-0106">Calcium</keyword>
<reference evidence="17" key="3">
    <citation type="submission" date="2025-09" db="UniProtKB">
        <authorList>
            <consortium name="Ensembl"/>
        </authorList>
    </citation>
    <scope>IDENTIFICATION</scope>
</reference>
<dbReference type="PROSITE" id="PS50268">
    <property type="entry name" value="CADHERIN_2"/>
    <property type="match status" value="4"/>
</dbReference>
<dbReference type="GO" id="GO:0007156">
    <property type="term" value="P:homophilic cell adhesion via plasma membrane adhesion molecules"/>
    <property type="evidence" value="ECO:0007669"/>
    <property type="project" value="InterPro"/>
</dbReference>
<feature type="domain" description="Cadherin" evidence="16">
    <location>
        <begin position="389"/>
        <end position="500"/>
    </location>
</feature>
<evidence type="ECO:0000256" key="8">
    <source>
        <dbReference type="ARBA" id="ARBA00022949"/>
    </source>
</evidence>
<dbReference type="SUPFAM" id="SSF49313">
    <property type="entry name" value="Cadherin-like"/>
    <property type="match status" value="5"/>
</dbReference>
<dbReference type="PRINTS" id="PR00205">
    <property type="entry name" value="CADHERIN"/>
</dbReference>
<dbReference type="FunFam" id="2.60.40.60:FF:000031">
    <property type="entry name" value="Cadherin 3"/>
    <property type="match status" value="1"/>
</dbReference>
<comment type="subcellular location">
    <subcellularLocation>
        <location evidence="1">Cell junction</location>
        <location evidence="1">Desmosome</location>
    </subcellularLocation>
    <subcellularLocation>
        <location evidence="13">Cell membrane</location>
        <topology evidence="13">Single-pass type I membrane protein</topology>
    </subcellularLocation>
</comment>
<dbReference type="InterPro" id="IPR015919">
    <property type="entry name" value="Cadherin-like_sf"/>
</dbReference>
<evidence type="ECO:0000256" key="2">
    <source>
        <dbReference type="ARBA" id="ARBA00022475"/>
    </source>
</evidence>
<dbReference type="GO" id="GO:0005886">
    <property type="term" value="C:plasma membrane"/>
    <property type="evidence" value="ECO:0007669"/>
    <property type="project" value="UniProtKB-SubCell"/>
</dbReference>
<evidence type="ECO:0000256" key="13">
    <source>
        <dbReference type="RuleBase" id="RU003318"/>
    </source>
</evidence>
<keyword evidence="8" id="KW-0965">Cell junction</keyword>
<feature type="region of interest" description="Disordered" evidence="15">
    <location>
        <begin position="835"/>
        <end position="858"/>
    </location>
</feature>
<evidence type="ECO:0000256" key="3">
    <source>
        <dbReference type="ARBA" id="ARBA00022692"/>
    </source>
</evidence>
<feature type="domain" description="Cadherin" evidence="16">
    <location>
        <begin position="46"/>
        <end position="128"/>
    </location>
</feature>
<name>A0A3B4D9N1_PYGNA</name>
<dbReference type="FunFam" id="2.60.40.60:FF:000083">
    <property type="entry name" value="Desmoglein 1"/>
    <property type="match status" value="1"/>
</dbReference>
<dbReference type="FunFam" id="2.60.40.60:FF:000011">
    <property type="entry name" value="Cadherin 1"/>
    <property type="match status" value="1"/>
</dbReference>
<dbReference type="InterPro" id="IPR050971">
    <property type="entry name" value="Cadherin-domain_protein"/>
</dbReference>
<dbReference type="Pfam" id="PF01049">
    <property type="entry name" value="CADH_Y-type_LIR"/>
    <property type="match status" value="1"/>
</dbReference>
<dbReference type="Proteomes" id="UP001501920">
    <property type="component" value="Chromosome 4"/>
</dbReference>
<evidence type="ECO:0000259" key="16">
    <source>
        <dbReference type="PROSITE" id="PS50268"/>
    </source>
</evidence>
<keyword evidence="10" id="KW-0472">Membrane</keyword>
<dbReference type="GO" id="GO:0045216">
    <property type="term" value="P:cell-cell junction organization"/>
    <property type="evidence" value="ECO:0007669"/>
    <property type="project" value="UniProtKB-ARBA"/>
</dbReference>
<keyword evidence="5" id="KW-0677">Repeat</keyword>
<dbReference type="InterPro" id="IPR009122">
    <property type="entry name" value="Desmosomal_cadherin"/>
</dbReference>
<evidence type="ECO:0000256" key="14">
    <source>
        <dbReference type="RuleBase" id="RU004358"/>
    </source>
</evidence>
<evidence type="ECO:0000256" key="6">
    <source>
        <dbReference type="ARBA" id="ARBA00022837"/>
    </source>
</evidence>
<accession>A0A3B4D9N1</accession>
<dbReference type="AlphaFoldDB" id="A0A3B4D9N1"/>
<dbReference type="OrthoDB" id="8916553at2759"/>
<dbReference type="SMART" id="SM00112">
    <property type="entry name" value="CA"/>
    <property type="match status" value="4"/>
</dbReference>
<dbReference type="GO" id="GO:0005509">
    <property type="term" value="F:calcium ion binding"/>
    <property type="evidence" value="ECO:0007669"/>
    <property type="project" value="UniProtKB-UniRule"/>
</dbReference>
<feature type="domain" description="Cadherin" evidence="16">
    <location>
        <begin position="134"/>
        <end position="239"/>
    </location>
</feature>
<evidence type="ECO:0000256" key="11">
    <source>
        <dbReference type="ARBA" id="ARBA00023180"/>
    </source>
</evidence>
<dbReference type="PANTHER" id="PTHR24025">
    <property type="entry name" value="DESMOGLEIN FAMILY MEMBER"/>
    <property type="match status" value="1"/>
</dbReference>
<evidence type="ECO:0000256" key="10">
    <source>
        <dbReference type="ARBA" id="ARBA00023136"/>
    </source>
</evidence>
<dbReference type="GO" id="GO:0055113">
    <property type="term" value="P:epiboly involved in gastrulation with mouth forming second"/>
    <property type="evidence" value="ECO:0007669"/>
    <property type="project" value="UniProtKB-ARBA"/>
</dbReference>
<protein>
    <recommendedName>
        <fullName evidence="16">Cadherin domain-containing protein</fullName>
    </recommendedName>
</protein>
<dbReference type="FunFam" id="2.60.40.60:FF:000068">
    <property type="entry name" value="Desmoglein 1"/>
    <property type="match status" value="1"/>
</dbReference>
<reference evidence="17" key="2">
    <citation type="submission" date="2025-08" db="UniProtKB">
        <authorList>
            <consortium name="Ensembl"/>
        </authorList>
    </citation>
    <scope>IDENTIFICATION</scope>
</reference>
<feature type="domain" description="Cadherin" evidence="16">
    <location>
        <begin position="240"/>
        <end position="392"/>
    </location>
</feature>
<evidence type="ECO:0000256" key="4">
    <source>
        <dbReference type="ARBA" id="ARBA00022723"/>
    </source>
</evidence>
<comment type="function">
    <text evidence="14">A component of desmosome cell-cell junctions which are required for positive regulation of cellular adhesion. Involved in the interaction of plaque proteins and intermediate filaments mediating cell-cell adhesion.</text>
</comment>
<sequence length="932" mass="102301">QIQAKFQHSDNKRSKRKKREWIRPAAKLVENVDYTKNEFIAKIWSDKHTEDQPLEYSLTGHGADKEPYNLFLVNPQNGWLRITGILDREERSEYNLKGLARYRNASLAEGEVHLKIKVVDQNDNPPKFTFSKGSVAECSKIETRVMRIRAEDADEQGTINAKIAYSIVKQIPEGAGPMFSIDRDTGDIYVKEHTLDRETLDSYTLIVQGVDMDGAPNGNTGTGTVEIKVLDINDNVPTLEKDEHTGRVDEDVADAVVMRIKALDKDQEYTDNWLVHFTIIEGNEDELFTIETDPKTNEGILKLVKLVDYEKVKEVNLGLAISNVAPLINAADSDGNLGGTGAGTGLAGGGRGGGAEGGAGASAGPSAIEGKRYPVKIIVNNLSDGLAFSPSKKEFPVSEDPKKIQVPKIIGSFPAVDGDTGKSAENVRYAKGYDPDNWLSINEETSEIKLVKIPDRESKFLVNGTYFAKIICMTQDVPPRTVTGTIALKVEDSNDHCPRLTSNYASICSDTKIINVTALDQDIYPNAEPYKFVLVEEETHGEWEMVPVNGTTVSFHAKDLLWPGFYELTVEIFDMQGLGCEDKQKLQVEVCTCEEGDTCVVALRSSQQHASSVKVGVPAIGLLMAVVPMLLLVCQCGVVSEFTELPFDAKEQLISYHTEGKGEDKEVPLLSAPDQQSMAVGGNAGSKVPMMAPTQAHEWVMEIDRMLAYQNNTFSAEHHGSNLYSSSFRRVRHDLYGGIALPDNFLHEYFTQVENKGDLLAYSCEDQDSPVGSLGCCSLLESGSDMTFLSDLGPKFMTLAEICSPSKPSPPPTKVEQIVKPKDTTIKSECSLTTSTAPFSEPVPPLPEQSKVDSKDLNNSDTLSTMITSPKQLVQQQPMYYLVEHQVPRTVIIAERPTQGTYLINGSGGARGLILQDSNKAQASLQQGLYLI</sequence>
<evidence type="ECO:0000256" key="15">
    <source>
        <dbReference type="SAM" id="MobiDB-lite"/>
    </source>
</evidence>
<dbReference type="PANTHER" id="PTHR24025:SF32">
    <property type="entry name" value="DESMOGLEIN-2"/>
    <property type="match status" value="1"/>
</dbReference>
<evidence type="ECO:0000256" key="12">
    <source>
        <dbReference type="PROSITE-ProRule" id="PRU00043"/>
    </source>
</evidence>
<proteinExistence type="predicted"/>
<dbReference type="GO" id="GO:0030057">
    <property type="term" value="C:desmosome"/>
    <property type="evidence" value="ECO:0007669"/>
    <property type="project" value="UniProtKB-SubCell"/>
</dbReference>
<dbReference type="Gene3D" id="4.10.900.10">
    <property type="entry name" value="TCF3-CBD (Catenin binding domain)"/>
    <property type="match status" value="1"/>
</dbReference>
<keyword evidence="2" id="KW-1003">Cell membrane</keyword>
<dbReference type="PRINTS" id="PR01818">
    <property type="entry name" value="DESMOCADHERN"/>
</dbReference>
<reference evidence="17 18" key="1">
    <citation type="submission" date="2020-10" db="EMBL/GenBank/DDBJ databases">
        <title>Pygocentrus nattereri (red-bellied piranha) genome, fPygNat1, primary haplotype.</title>
        <authorList>
            <person name="Myers G."/>
            <person name="Meyer A."/>
            <person name="Karagic N."/>
            <person name="Pippel M."/>
            <person name="Winkler S."/>
            <person name="Tracey A."/>
            <person name="Wood J."/>
            <person name="Formenti G."/>
            <person name="Howe K."/>
            <person name="Fedrigo O."/>
            <person name="Jarvis E.D."/>
        </authorList>
    </citation>
    <scope>NUCLEOTIDE SEQUENCE [LARGE SCALE GENOMIC DNA]</scope>
</reference>
<evidence type="ECO:0000256" key="1">
    <source>
        <dbReference type="ARBA" id="ARBA00004568"/>
    </source>
</evidence>
<keyword evidence="18" id="KW-1185">Reference proteome</keyword>
<keyword evidence="9" id="KW-1133">Transmembrane helix</keyword>
<dbReference type="Gene3D" id="2.60.40.60">
    <property type="entry name" value="Cadherins"/>
    <property type="match status" value="5"/>
</dbReference>
<dbReference type="Ensembl" id="ENSPNAT00000032049.2">
    <property type="protein sequence ID" value="ENSPNAP00000021052.2"/>
    <property type="gene ID" value="ENSPNAG00000028033.2"/>
</dbReference>
<keyword evidence="3 13" id="KW-0812">Transmembrane</keyword>
<keyword evidence="7 13" id="KW-0130">Cell adhesion</keyword>
<dbReference type="STRING" id="42514.ENSPNAP00000021052"/>
<dbReference type="InterPro" id="IPR027397">
    <property type="entry name" value="Catenin-bd_sf"/>
</dbReference>
<dbReference type="OMA" id="DNWLSIN"/>
<dbReference type="InterPro" id="IPR020894">
    <property type="entry name" value="Cadherin_CS"/>
</dbReference>
<keyword evidence="11" id="KW-0325">Glycoprotein</keyword>
<evidence type="ECO:0000313" key="18">
    <source>
        <dbReference type="Proteomes" id="UP001501920"/>
    </source>
</evidence>
<dbReference type="CDD" id="cd11304">
    <property type="entry name" value="Cadherin_repeat"/>
    <property type="match status" value="4"/>
</dbReference>
<evidence type="ECO:0000313" key="17">
    <source>
        <dbReference type="Ensembl" id="ENSPNAP00000021052.2"/>
    </source>
</evidence>
<dbReference type="FunFam" id="2.60.40.60:FF:000074">
    <property type="entry name" value="Desmoglein 4"/>
    <property type="match status" value="1"/>
</dbReference>
<dbReference type="InterPro" id="IPR000233">
    <property type="entry name" value="Cadherin_Y-type_LIR"/>
</dbReference>
<evidence type="ECO:0000256" key="5">
    <source>
        <dbReference type="ARBA" id="ARBA00022737"/>
    </source>
</evidence>
<evidence type="ECO:0000256" key="7">
    <source>
        <dbReference type="ARBA" id="ARBA00022889"/>
    </source>
</evidence>
<evidence type="ECO:0000256" key="9">
    <source>
        <dbReference type="ARBA" id="ARBA00022989"/>
    </source>
</evidence>
<organism evidence="17 18">
    <name type="scientific">Pygocentrus nattereri</name>
    <name type="common">Red-bellied piranha</name>
    <dbReference type="NCBI Taxonomy" id="42514"/>
    <lineage>
        <taxon>Eukaryota</taxon>
        <taxon>Metazoa</taxon>
        <taxon>Chordata</taxon>
        <taxon>Craniata</taxon>
        <taxon>Vertebrata</taxon>
        <taxon>Euteleostomi</taxon>
        <taxon>Actinopterygii</taxon>
        <taxon>Neopterygii</taxon>
        <taxon>Teleostei</taxon>
        <taxon>Ostariophysi</taxon>
        <taxon>Characiformes</taxon>
        <taxon>Characoidei</taxon>
        <taxon>Pygocentrus</taxon>
    </lineage>
</organism>